<evidence type="ECO:0000313" key="2">
    <source>
        <dbReference type="Proteomes" id="UP000183567"/>
    </source>
</evidence>
<dbReference type="EMBL" id="LVVM01000293">
    <property type="protein sequence ID" value="OJA21058.1"/>
    <property type="molecule type" value="Genomic_DNA"/>
</dbReference>
<dbReference type="Proteomes" id="UP000183567">
    <property type="component" value="Unassembled WGS sequence"/>
</dbReference>
<proteinExistence type="predicted"/>
<evidence type="ECO:0000313" key="1">
    <source>
        <dbReference type="EMBL" id="OJA21058.1"/>
    </source>
</evidence>
<dbReference type="AlphaFoldDB" id="A0A1J8RGY7"/>
<reference evidence="1 2" key="1">
    <citation type="submission" date="2016-03" db="EMBL/GenBank/DDBJ databases">
        <title>Comparative genomics of the ectomycorrhizal sister species Rhizopogon vinicolor and Rhizopogon vesiculosus (Basidiomycota: Boletales) reveals a divergence of the mating type B locus.</title>
        <authorList>
            <person name="Mujic A.B."/>
            <person name="Kuo A."/>
            <person name="Tritt A."/>
            <person name="Lipzen A."/>
            <person name="Chen C."/>
            <person name="Johnson J."/>
            <person name="Sharma A."/>
            <person name="Barry K."/>
            <person name="Grigoriev I.V."/>
            <person name="Spatafora J.W."/>
        </authorList>
    </citation>
    <scope>NUCLEOTIDE SEQUENCE [LARGE SCALE GENOMIC DNA]</scope>
    <source>
        <strain evidence="1 2">AM-OR11-056</strain>
    </source>
</reference>
<gene>
    <name evidence="1" type="ORF">AZE42_09354</name>
</gene>
<protein>
    <submittedName>
        <fullName evidence="1">Uncharacterized protein</fullName>
    </submittedName>
</protein>
<organism evidence="1 2">
    <name type="scientific">Rhizopogon vesiculosus</name>
    <dbReference type="NCBI Taxonomy" id="180088"/>
    <lineage>
        <taxon>Eukaryota</taxon>
        <taxon>Fungi</taxon>
        <taxon>Dikarya</taxon>
        <taxon>Basidiomycota</taxon>
        <taxon>Agaricomycotina</taxon>
        <taxon>Agaricomycetes</taxon>
        <taxon>Agaricomycetidae</taxon>
        <taxon>Boletales</taxon>
        <taxon>Suillineae</taxon>
        <taxon>Rhizopogonaceae</taxon>
        <taxon>Rhizopogon</taxon>
    </lineage>
</organism>
<comment type="caution">
    <text evidence="1">The sequence shown here is derived from an EMBL/GenBank/DDBJ whole genome shotgun (WGS) entry which is preliminary data.</text>
</comment>
<dbReference type="OrthoDB" id="2638305at2759"/>
<feature type="non-terminal residue" evidence="1">
    <location>
        <position position="55"/>
    </location>
</feature>
<accession>A0A1J8RGY7</accession>
<sequence length="55" mass="6321">MLLYRSTALESGTVLFRLHEDLEVDASTHDALMAVHDGVKHLRVEYLQERWPPSS</sequence>
<keyword evidence="2" id="KW-1185">Reference proteome</keyword>
<name>A0A1J8RGY7_9AGAM</name>